<dbReference type="AlphaFoldDB" id="A0A923RP51"/>
<evidence type="ECO:0000313" key="2">
    <source>
        <dbReference type="Proteomes" id="UP000652477"/>
    </source>
</evidence>
<protein>
    <submittedName>
        <fullName evidence="1">Uncharacterized protein</fullName>
    </submittedName>
</protein>
<sequence length="77" mass="8987">MNLLDGFKDNSGNTNIEYVVAYWNKVRGIWFPRGTYEEIEKAEECYAQYRKMNPTATFAIFEHIKSETIVQICAAEE</sequence>
<gene>
    <name evidence="1" type="ORF">H8S37_04220</name>
</gene>
<reference evidence="1" key="1">
    <citation type="submission" date="2020-08" db="EMBL/GenBank/DDBJ databases">
        <title>Genome public.</title>
        <authorList>
            <person name="Liu C."/>
            <person name="Sun Q."/>
        </authorList>
    </citation>
    <scope>NUCLEOTIDE SEQUENCE</scope>
    <source>
        <strain evidence="1">NSJ-55</strain>
    </source>
</reference>
<evidence type="ECO:0000313" key="1">
    <source>
        <dbReference type="EMBL" id="MBC5688139.1"/>
    </source>
</evidence>
<organism evidence="1 2">
    <name type="scientific">Mediterraneibacter hominis</name>
    <dbReference type="NCBI Taxonomy" id="2763054"/>
    <lineage>
        <taxon>Bacteria</taxon>
        <taxon>Bacillati</taxon>
        <taxon>Bacillota</taxon>
        <taxon>Clostridia</taxon>
        <taxon>Lachnospirales</taxon>
        <taxon>Lachnospiraceae</taxon>
        <taxon>Mediterraneibacter</taxon>
    </lineage>
</organism>
<comment type="caution">
    <text evidence="1">The sequence shown here is derived from an EMBL/GenBank/DDBJ whole genome shotgun (WGS) entry which is preliminary data.</text>
</comment>
<dbReference type="EMBL" id="JACOPF010000001">
    <property type="protein sequence ID" value="MBC5688139.1"/>
    <property type="molecule type" value="Genomic_DNA"/>
</dbReference>
<name>A0A923RP51_9FIRM</name>
<dbReference type="Proteomes" id="UP000652477">
    <property type="component" value="Unassembled WGS sequence"/>
</dbReference>
<proteinExistence type="predicted"/>
<accession>A0A923RP51</accession>
<keyword evidence="2" id="KW-1185">Reference proteome</keyword>
<dbReference type="RefSeq" id="WP_186874773.1">
    <property type="nucleotide sequence ID" value="NZ_JACOPF010000001.1"/>
</dbReference>